<feature type="transmembrane region" description="Helical" evidence="8">
    <location>
        <begin position="401"/>
        <end position="421"/>
    </location>
</feature>
<evidence type="ECO:0000256" key="3">
    <source>
        <dbReference type="ARBA" id="ARBA00022448"/>
    </source>
</evidence>
<feature type="transmembrane region" description="Helical" evidence="8">
    <location>
        <begin position="190"/>
        <end position="209"/>
    </location>
</feature>
<dbReference type="AlphaFoldDB" id="A0A178DGZ7"/>
<dbReference type="FunFam" id="1.20.1250.20:FF:000217">
    <property type="entry name" value="MFS lactose permease, putative"/>
    <property type="match status" value="1"/>
</dbReference>
<dbReference type="PROSITE" id="PS00217">
    <property type="entry name" value="SUGAR_TRANSPORT_2"/>
    <property type="match status" value="1"/>
</dbReference>
<feature type="transmembrane region" description="Helical" evidence="8">
    <location>
        <begin position="469"/>
        <end position="489"/>
    </location>
</feature>
<feature type="transmembrane region" description="Helical" evidence="8">
    <location>
        <begin position="346"/>
        <end position="363"/>
    </location>
</feature>
<dbReference type="GO" id="GO:0005351">
    <property type="term" value="F:carbohydrate:proton symporter activity"/>
    <property type="evidence" value="ECO:0007669"/>
    <property type="project" value="TreeGrafter"/>
</dbReference>
<accession>A0A178DGZ7</accession>
<sequence>MSSTKMGAPEEHMVEVVKGDSEIIHKHDVLDLANDIQDVKPSATTPAMFKLYLILSIGYFCIILQGYDGSLMGAINAMPQYLDYYGLKSASSSTGLVFAIYNIGAIAALPISGPLNDTFGRRWGMFAGAALVIFSTCIQAPATSKAMFLAGRFFVGFGQGFLNVAGITYVSEMAHPHWRGPLSAFLETNYFVGSILASWVTYGTAYMSGTISFRLPVWLQMVSSGYIVLGVFFCPESPRWLMAQDRYAEAEAVLATYHGEGSRLSPFVRLQLAEMRAQISSDGSDKRWWDYRDLFMTAAARRRLICVVGFAWFGQYSGNALVSYYFPVIVEQTGITNPHTQLLLNALNPVVSWIAAILGSLLSDRVGRRPLLLGGFTGCALCLAVVTGLTKVSVTSGGAAAGHAGIFFIYLFSVVFSFCLTPLQPFYISECLTTETRAKGNALGQIVASIAGVVGQYTTGVAISNIGYYYYLVFVFWDCFEVLVTYLFFPETKGRTLEEINEIFNDPHPVKKSLERKDATGVLHATLKGLSVVSYGSMVYCLWSVVYWACAKGQGITLAIEISGVACMGPPNGAMIEQMSNVAETAQSQGANP</sequence>
<dbReference type="GO" id="GO:0016020">
    <property type="term" value="C:membrane"/>
    <property type="evidence" value="ECO:0007669"/>
    <property type="project" value="UniProtKB-SubCell"/>
</dbReference>
<evidence type="ECO:0000256" key="8">
    <source>
        <dbReference type="SAM" id="Phobius"/>
    </source>
</evidence>
<dbReference type="PROSITE" id="PS00216">
    <property type="entry name" value="SUGAR_TRANSPORT_1"/>
    <property type="match status" value="1"/>
</dbReference>
<dbReference type="PANTHER" id="PTHR48022">
    <property type="entry name" value="PLASTIDIC GLUCOSE TRANSPORTER 4"/>
    <property type="match status" value="1"/>
</dbReference>
<dbReference type="Pfam" id="PF00083">
    <property type="entry name" value="Sugar_tr"/>
    <property type="match status" value="1"/>
</dbReference>
<protein>
    <recommendedName>
        <fullName evidence="9">Major facilitator superfamily (MFS) profile domain-containing protein</fullName>
    </recommendedName>
</protein>
<evidence type="ECO:0000256" key="5">
    <source>
        <dbReference type="ARBA" id="ARBA00022989"/>
    </source>
</evidence>
<keyword evidence="6 8" id="KW-0472">Membrane</keyword>
<dbReference type="Gene3D" id="1.20.1250.20">
    <property type="entry name" value="MFS general substrate transporter like domains"/>
    <property type="match status" value="1"/>
</dbReference>
<evidence type="ECO:0000259" key="9">
    <source>
        <dbReference type="PROSITE" id="PS50850"/>
    </source>
</evidence>
<feature type="domain" description="Major facilitator superfamily (MFS) profile" evidence="9">
    <location>
        <begin position="54"/>
        <end position="493"/>
    </location>
</feature>
<dbReference type="PANTHER" id="PTHR48022:SF70">
    <property type="entry name" value="MONOSACCHARIDE TRANSPORTER, PUTATIVE (AFU_ORTHOLOGUE AFUA_5G14540)-RELATED"/>
    <property type="match status" value="1"/>
</dbReference>
<evidence type="ECO:0000256" key="2">
    <source>
        <dbReference type="ARBA" id="ARBA00010992"/>
    </source>
</evidence>
<dbReference type="InterPro" id="IPR020846">
    <property type="entry name" value="MFS_dom"/>
</dbReference>
<comment type="caution">
    <text evidence="10">The sequence shown here is derived from an EMBL/GenBank/DDBJ whole genome shotgun (WGS) entry which is preliminary data.</text>
</comment>
<keyword evidence="3 7" id="KW-0813">Transport</keyword>
<organism evidence="10 11">
    <name type="scientific">Fonsecaea nubica</name>
    <dbReference type="NCBI Taxonomy" id="856822"/>
    <lineage>
        <taxon>Eukaryota</taxon>
        <taxon>Fungi</taxon>
        <taxon>Dikarya</taxon>
        <taxon>Ascomycota</taxon>
        <taxon>Pezizomycotina</taxon>
        <taxon>Eurotiomycetes</taxon>
        <taxon>Chaetothyriomycetidae</taxon>
        <taxon>Chaetothyriales</taxon>
        <taxon>Herpotrichiellaceae</taxon>
        <taxon>Fonsecaea</taxon>
    </lineage>
</organism>
<proteinExistence type="inferred from homology"/>
<dbReference type="GeneID" id="34583488"/>
<feature type="transmembrane region" description="Helical" evidence="8">
    <location>
        <begin position="148"/>
        <end position="170"/>
    </location>
</feature>
<dbReference type="InterPro" id="IPR036259">
    <property type="entry name" value="MFS_trans_sf"/>
</dbReference>
<dbReference type="InterPro" id="IPR005829">
    <property type="entry name" value="Sugar_transporter_CS"/>
</dbReference>
<feature type="transmembrane region" description="Helical" evidence="8">
    <location>
        <begin position="442"/>
        <end position="463"/>
    </location>
</feature>
<dbReference type="InterPro" id="IPR005828">
    <property type="entry name" value="MFS_sugar_transport-like"/>
</dbReference>
<dbReference type="Proteomes" id="UP000185904">
    <property type="component" value="Unassembled WGS sequence"/>
</dbReference>
<comment type="subcellular location">
    <subcellularLocation>
        <location evidence="1">Membrane</location>
        <topology evidence="1">Multi-pass membrane protein</topology>
    </subcellularLocation>
</comment>
<gene>
    <name evidence="10" type="ORF">AYO20_00061</name>
</gene>
<evidence type="ECO:0000313" key="11">
    <source>
        <dbReference type="Proteomes" id="UP000185904"/>
    </source>
</evidence>
<name>A0A178DGZ7_9EURO</name>
<dbReference type="RefSeq" id="XP_022505337.1">
    <property type="nucleotide sequence ID" value="XM_022638372.1"/>
</dbReference>
<evidence type="ECO:0000313" key="10">
    <source>
        <dbReference type="EMBL" id="OAL40325.1"/>
    </source>
</evidence>
<dbReference type="OrthoDB" id="6133115at2759"/>
<dbReference type="EMBL" id="LVCJ01000001">
    <property type="protein sequence ID" value="OAL40325.1"/>
    <property type="molecule type" value="Genomic_DNA"/>
</dbReference>
<evidence type="ECO:0000256" key="6">
    <source>
        <dbReference type="ARBA" id="ARBA00023136"/>
    </source>
</evidence>
<feature type="transmembrane region" description="Helical" evidence="8">
    <location>
        <begin position="304"/>
        <end position="326"/>
    </location>
</feature>
<feature type="transmembrane region" description="Helical" evidence="8">
    <location>
        <begin position="370"/>
        <end position="389"/>
    </location>
</feature>
<feature type="transmembrane region" description="Helical" evidence="8">
    <location>
        <begin position="215"/>
        <end position="234"/>
    </location>
</feature>
<dbReference type="SUPFAM" id="SSF103473">
    <property type="entry name" value="MFS general substrate transporter"/>
    <property type="match status" value="1"/>
</dbReference>
<feature type="transmembrane region" description="Helical" evidence="8">
    <location>
        <begin position="49"/>
        <end position="67"/>
    </location>
</feature>
<keyword evidence="11" id="KW-1185">Reference proteome</keyword>
<dbReference type="NCBIfam" id="TIGR00879">
    <property type="entry name" value="SP"/>
    <property type="match status" value="1"/>
</dbReference>
<feature type="transmembrane region" description="Helical" evidence="8">
    <location>
        <begin position="87"/>
        <end position="111"/>
    </location>
</feature>
<evidence type="ECO:0000256" key="1">
    <source>
        <dbReference type="ARBA" id="ARBA00004141"/>
    </source>
</evidence>
<dbReference type="PROSITE" id="PS50850">
    <property type="entry name" value="MFS"/>
    <property type="match status" value="1"/>
</dbReference>
<comment type="similarity">
    <text evidence="2 7">Belongs to the major facilitator superfamily. Sugar transporter (TC 2.A.1.1) family.</text>
</comment>
<feature type="transmembrane region" description="Helical" evidence="8">
    <location>
        <begin position="123"/>
        <end position="142"/>
    </location>
</feature>
<keyword evidence="5 8" id="KW-1133">Transmembrane helix</keyword>
<keyword evidence="4 8" id="KW-0812">Transmembrane</keyword>
<dbReference type="InterPro" id="IPR003663">
    <property type="entry name" value="Sugar/inositol_transpt"/>
</dbReference>
<evidence type="ECO:0000256" key="7">
    <source>
        <dbReference type="RuleBase" id="RU003346"/>
    </source>
</evidence>
<dbReference type="InterPro" id="IPR050360">
    <property type="entry name" value="MFS_Sugar_Transporters"/>
</dbReference>
<evidence type="ECO:0000256" key="4">
    <source>
        <dbReference type="ARBA" id="ARBA00022692"/>
    </source>
</evidence>
<reference evidence="10 11" key="1">
    <citation type="submission" date="2016-03" db="EMBL/GenBank/DDBJ databases">
        <title>The draft genome sequence of Fonsecaea nubica causative agent of cutaneous subcutaneous infection in human host.</title>
        <authorList>
            <person name="Costa F."/>
            <person name="Sybren D.H."/>
            <person name="Raittz R.T."/>
            <person name="Weiss V.A."/>
            <person name="Leao A.C."/>
            <person name="Gomes R."/>
            <person name="De Souza E.M."/>
            <person name="Pedrosa F.O."/>
            <person name="Steffens M.B."/>
            <person name="Bombassaro A."/>
            <person name="Tadra-Sfeir M.Z."/>
            <person name="Moreno L.F."/>
            <person name="Najafzadeh M.J."/>
            <person name="Felipe M.S."/>
            <person name="Teixeira M."/>
            <person name="Sun J."/>
            <person name="Xi L."/>
            <person name="Castro M.A."/>
            <person name="Vicente V.A."/>
        </authorList>
    </citation>
    <scope>NUCLEOTIDE SEQUENCE [LARGE SCALE GENOMIC DNA]</scope>
    <source>
        <strain evidence="10 11">CBS 269.64</strain>
    </source>
</reference>